<keyword evidence="2" id="KW-1185">Reference proteome</keyword>
<protein>
    <submittedName>
        <fullName evidence="1">Uncharacterized protein</fullName>
    </submittedName>
</protein>
<evidence type="ECO:0000313" key="2">
    <source>
        <dbReference type="Proteomes" id="UP000076858"/>
    </source>
</evidence>
<dbReference type="Proteomes" id="UP000076858">
    <property type="component" value="Unassembled WGS sequence"/>
</dbReference>
<proteinExistence type="predicted"/>
<reference evidence="1 2" key="1">
    <citation type="submission" date="2016-03" db="EMBL/GenBank/DDBJ databases">
        <title>EvidentialGene: Evidence-directed Construction of Genes on Genomes.</title>
        <authorList>
            <person name="Gilbert D.G."/>
            <person name="Choi J.-H."/>
            <person name="Mockaitis K."/>
            <person name="Colbourne J."/>
            <person name="Pfrender M."/>
        </authorList>
    </citation>
    <scope>NUCLEOTIDE SEQUENCE [LARGE SCALE GENOMIC DNA]</scope>
    <source>
        <strain evidence="1 2">Xinb3</strain>
        <tissue evidence="1">Complete organism</tissue>
    </source>
</reference>
<organism evidence="1 2">
    <name type="scientific">Daphnia magna</name>
    <dbReference type="NCBI Taxonomy" id="35525"/>
    <lineage>
        <taxon>Eukaryota</taxon>
        <taxon>Metazoa</taxon>
        <taxon>Ecdysozoa</taxon>
        <taxon>Arthropoda</taxon>
        <taxon>Crustacea</taxon>
        <taxon>Branchiopoda</taxon>
        <taxon>Diplostraca</taxon>
        <taxon>Cladocera</taxon>
        <taxon>Anomopoda</taxon>
        <taxon>Daphniidae</taxon>
        <taxon>Daphnia</taxon>
    </lineage>
</organism>
<gene>
    <name evidence="1" type="ORF">APZ42_023026</name>
</gene>
<comment type="caution">
    <text evidence="1">The sequence shown here is derived from an EMBL/GenBank/DDBJ whole genome shotgun (WGS) entry which is preliminary data.</text>
</comment>
<name>A0A164VA37_9CRUS</name>
<sequence>MALLLLQRQINSVAMANIIIFKKIVRSFFRERYVCLASLAFSLLVPTCVSGNYASWIY</sequence>
<evidence type="ECO:0000313" key="1">
    <source>
        <dbReference type="EMBL" id="KZS12119.1"/>
    </source>
</evidence>
<accession>A0A164VA37</accession>
<dbReference type="AlphaFoldDB" id="A0A164VA37"/>
<dbReference type="EMBL" id="LRGB01001370">
    <property type="protein sequence ID" value="KZS12119.1"/>
    <property type="molecule type" value="Genomic_DNA"/>
</dbReference>